<feature type="compositionally biased region" description="Polar residues" evidence="1">
    <location>
        <begin position="313"/>
        <end position="337"/>
    </location>
</feature>
<dbReference type="RefSeq" id="XP_002643685.2">
    <property type="nucleotide sequence ID" value="XM_002643639.2"/>
</dbReference>
<accession>A8WRG6</accession>
<dbReference type="Gene3D" id="2.40.50.40">
    <property type="match status" value="1"/>
</dbReference>
<reference evidence="3 4" key="1">
    <citation type="journal article" date="2003" name="PLoS Biol.">
        <title>The genome sequence of Caenorhabditis briggsae: a platform for comparative genomics.</title>
        <authorList>
            <person name="Stein L.D."/>
            <person name="Bao Z."/>
            <person name="Blasiar D."/>
            <person name="Blumenthal T."/>
            <person name="Brent M.R."/>
            <person name="Chen N."/>
            <person name="Chinwalla A."/>
            <person name="Clarke L."/>
            <person name="Clee C."/>
            <person name="Coghlan A."/>
            <person name="Coulson A."/>
            <person name="D'Eustachio P."/>
            <person name="Fitch D.H."/>
            <person name="Fulton L.A."/>
            <person name="Fulton R.E."/>
            <person name="Griffiths-Jones S."/>
            <person name="Harris T.W."/>
            <person name="Hillier L.W."/>
            <person name="Kamath R."/>
            <person name="Kuwabara P.E."/>
            <person name="Mardis E.R."/>
            <person name="Marra M.A."/>
            <person name="Miner T.L."/>
            <person name="Minx P."/>
            <person name="Mullikin J.C."/>
            <person name="Plumb R.W."/>
            <person name="Rogers J."/>
            <person name="Schein J.E."/>
            <person name="Sohrmann M."/>
            <person name="Spieth J."/>
            <person name="Stajich J.E."/>
            <person name="Wei C."/>
            <person name="Willey D."/>
            <person name="Wilson R.K."/>
            <person name="Durbin R."/>
            <person name="Waterston R.H."/>
        </authorList>
    </citation>
    <scope>NUCLEOTIDE SEQUENCE [LARGE SCALE GENOMIC DNA]</scope>
    <source>
        <strain evidence="3 4">AF16</strain>
    </source>
</reference>
<evidence type="ECO:0000259" key="2">
    <source>
        <dbReference type="PROSITE" id="PS50013"/>
    </source>
</evidence>
<dbReference type="Proteomes" id="UP000008549">
    <property type="component" value="Unassembled WGS sequence"/>
</dbReference>
<dbReference type="HOGENOM" id="CLU_625899_0_0_1"/>
<feature type="domain" description="Chromo" evidence="2">
    <location>
        <begin position="164"/>
        <end position="225"/>
    </location>
</feature>
<dbReference type="InParanoid" id="A8WRG6"/>
<dbReference type="PROSITE" id="PS50013">
    <property type="entry name" value="CHROMO_2"/>
    <property type="match status" value="1"/>
</dbReference>
<dbReference type="STRING" id="6238.A8WRG6"/>
<dbReference type="GeneID" id="8585678"/>
<evidence type="ECO:0000313" key="5">
    <source>
        <dbReference type="WormBase" id="CBG01867"/>
    </source>
</evidence>
<feature type="compositionally biased region" description="Polar residues" evidence="1">
    <location>
        <begin position="1"/>
        <end position="11"/>
    </location>
</feature>
<feature type="compositionally biased region" description="Basic and acidic residues" evidence="1">
    <location>
        <begin position="274"/>
        <end position="287"/>
    </location>
</feature>
<dbReference type="KEGG" id="cbr:CBG_01867"/>
<feature type="compositionally biased region" description="Pro residues" evidence="1">
    <location>
        <begin position="58"/>
        <end position="69"/>
    </location>
</feature>
<dbReference type="AlphaFoldDB" id="A8WRG6"/>
<organism evidence="3 4">
    <name type="scientific">Caenorhabditis briggsae</name>
    <dbReference type="NCBI Taxonomy" id="6238"/>
    <lineage>
        <taxon>Eukaryota</taxon>
        <taxon>Metazoa</taxon>
        <taxon>Ecdysozoa</taxon>
        <taxon>Nematoda</taxon>
        <taxon>Chromadorea</taxon>
        <taxon>Rhabditida</taxon>
        <taxon>Rhabditina</taxon>
        <taxon>Rhabditomorpha</taxon>
        <taxon>Rhabditoidea</taxon>
        <taxon>Rhabditidae</taxon>
        <taxon>Peloderinae</taxon>
        <taxon>Caenorhabditis</taxon>
    </lineage>
</organism>
<sequence length="438" mass="49920">MMNSEPSTPSEGLNKHKRISALPDAESALMGKRPRNERNESDFIEPLDPSEVSKAPAEPAPAKPAPKPAYGPHAVIKEIPEWIRKYEVFEEDLPKHGRPWLFPLDHYRPEGPKAPDPRFKLMDQYIEEMRKARGYDKETEDKLAHPDLLKGRRNQWYGFISLDYFVQKVLNDYTSSSGTKHFLVSFNGYSDPHYNYWRSEAELYQCKNLIEEYQNNKKGRPNTIQPNSDSEDSDEDEYIKPDISWRDRIEVARNYDTDEDGETGEDSDDDEIEENKNTSEELDRSEDSSEDDEGLSDDDKEREGNTEVRIRTHQTLSMAQFAHTTLNTSASRASTQRQTEKHVKVSTAKSVASPKSAKGDSASLSDNSHSIPATQSMKHRPFSRVSENSQSTPKTDSSHSGMQEAQTPRRRRLQLDVVPSSSNTFSPKRACNKHAIPK</sequence>
<dbReference type="CTD" id="8585678"/>
<dbReference type="SUPFAM" id="SSF54160">
    <property type="entry name" value="Chromo domain-like"/>
    <property type="match status" value="1"/>
</dbReference>
<feature type="compositionally biased region" description="Polar residues" evidence="1">
    <location>
        <begin position="385"/>
        <end position="406"/>
    </location>
</feature>
<evidence type="ECO:0000256" key="1">
    <source>
        <dbReference type="SAM" id="MobiDB-lite"/>
    </source>
</evidence>
<reference evidence="3 4" key="2">
    <citation type="journal article" date="2011" name="PLoS Genet.">
        <title>Caenorhabditis briggsae recombinant inbred line genotypes reveal inter-strain incompatibility and the evolution of recombination.</title>
        <authorList>
            <person name="Ross J.A."/>
            <person name="Koboldt D.C."/>
            <person name="Staisch J.E."/>
            <person name="Chamberlin H.M."/>
            <person name="Gupta B.P."/>
            <person name="Miller R.D."/>
            <person name="Baird S.E."/>
            <person name="Haag E.S."/>
        </authorList>
    </citation>
    <scope>NUCLEOTIDE SEQUENCE [LARGE SCALE GENOMIC DNA]</scope>
    <source>
        <strain evidence="3 4">AF16</strain>
    </source>
</reference>
<protein>
    <submittedName>
        <fullName evidence="3">Protein CBG01867</fullName>
    </submittedName>
</protein>
<proteinExistence type="predicted"/>
<dbReference type="EMBL" id="HE601451">
    <property type="protein sequence ID" value="CAP23074.2"/>
    <property type="molecule type" value="Genomic_DNA"/>
</dbReference>
<feature type="compositionally biased region" description="Acidic residues" evidence="1">
    <location>
        <begin position="257"/>
        <end position="273"/>
    </location>
</feature>
<feature type="region of interest" description="Disordered" evidence="1">
    <location>
        <begin position="1"/>
        <end position="71"/>
    </location>
</feature>
<dbReference type="InterPro" id="IPR023780">
    <property type="entry name" value="Chromo_domain"/>
</dbReference>
<dbReference type="WormBase" id="CBG01867">
    <property type="protein sequence ID" value="CBP49264"/>
    <property type="gene ID" value="WBGene00025044"/>
</dbReference>
<dbReference type="InterPro" id="IPR000953">
    <property type="entry name" value="Chromo/chromo_shadow_dom"/>
</dbReference>
<feature type="compositionally biased region" description="Basic and acidic residues" evidence="1">
    <location>
        <begin position="238"/>
        <end position="256"/>
    </location>
</feature>
<feature type="compositionally biased region" description="Polar residues" evidence="1">
    <location>
        <begin position="362"/>
        <end position="376"/>
    </location>
</feature>
<name>A8WRG6_CAEBR</name>
<dbReference type="Pfam" id="PF00385">
    <property type="entry name" value="Chromo"/>
    <property type="match status" value="1"/>
</dbReference>
<keyword evidence="4" id="KW-1185">Reference proteome</keyword>
<evidence type="ECO:0000313" key="3">
    <source>
        <dbReference type="EMBL" id="CAP23074.2"/>
    </source>
</evidence>
<gene>
    <name evidence="3 5" type="ORF">CBG01867</name>
    <name evidence="3" type="ORF">CBG_01867</name>
</gene>
<feature type="region of interest" description="Disordered" evidence="1">
    <location>
        <begin position="217"/>
        <end position="438"/>
    </location>
</feature>
<dbReference type="InterPro" id="IPR016197">
    <property type="entry name" value="Chromo-like_dom_sf"/>
</dbReference>
<feature type="compositionally biased region" description="Basic and acidic residues" evidence="1">
    <location>
        <begin position="297"/>
        <end position="310"/>
    </location>
</feature>
<evidence type="ECO:0000313" key="4">
    <source>
        <dbReference type="Proteomes" id="UP000008549"/>
    </source>
</evidence>